<reference evidence="2 3" key="1">
    <citation type="submission" date="2015-01" db="EMBL/GenBank/DDBJ databases">
        <title>Evolution of Trichinella species and genotypes.</title>
        <authorList>
            <person name="Korhonen P.K."/>
            <person name="Edoardo P."/>
            <person name="Giuseppe L.R."/>
            <person name="Gasser R.B."/>
        </authorList>
    </citation>
    <scope>NUCLEOTIDE SEQUENCE [LARGE SCALE GENOMIC DNA]</scope>
    <source>
        <strain evidence="2">ISS141</strain>
    </source>
</reference>
<proteinExistence type="predicted"/>
<evidence type="ECO:0000313" key="2">
    <source>
        <dbReference type="EMBL" id="KRX88383.1"/>
    </source>
</evidence>
<evidence type="ECO:0000256" key="1">
    <source>
        <dbReference type="SAM" id="MobiDB-lite"/>
    </source>
</evidence>
<name>A0A0V0XK87_TRIPS</name>
<dbReference type="PANTHER" id="PTHR11439:SF483">
    <property type="entry name" value="PEPTIDE SYNTHASE GLIP-LIKE, PUTATIVE (AFU_ORTHOLOGUE AFUA_3G12920)-RELATED"/>
    <property type="match status" value="1"/>
</dbReference>
<comment type="caution">
    <text evidence="2">The sequence shown here is derived from an EMBL/GenBank/DDBJ whole genome shotgun (WGS) entry which is preliminary data.</text>
</comment>
<dbReference type="STRING" id="6337.A0A0V0XK87"/>
<dbReference type="EMBL" id="JYDU01000238">
    <property type="protein sequence ID" value="KRX88383.1"/>
    <property type="molecule type" value="Genomic_DNA"/>
</dbReference>
<sequence>MHAGPVRKQYPVEMDIPVLRLIDGYFRQHVYKCPVHPLHQTVRLWMVRCGSANTPLLSSQPRSYGPGLSAASPVLRTDRKCRSPAPWPPCPPRHQAVERPQATLKSNRTLPRRSDCRVEFLLVALPSPFPLVEKAGQPGGFASGPAAFWSVPPGRRRSGTPNTSPLRLPAAEASKTVGVPSQCLWTSKKQRRVALSTTEAEYMALRHAAQETAWLRSLQSELEKESSKPTLLCDNSGAGDNVSISTGQSSSARTRHIDIRYHFVKVKIQEGKIEMRQILSADNAADMFTKAQTPSRLAACVKLIGMAT</sequence>
<dbReference type="Proteomes" id="UP000054815">
    <property type="component" value="Unassembled WGS sequence"/>
</dbReference>
<evidence type="ECO:0000313" key="3">
    <source>
        <dbReference type="Proteomes" id="UP000054815"/>
    </source>
</evidence>
<dbReference type="CDD" id="cd09272">
    <property type="entry name" value="RNase_HI_RT_Ty1"/>
    <property type="match status" value="1"/>
</dbReference>
<dbReference type="PANTHER" id="PTHR11439">
    <property type="entry name" value="GAG-POL-RELATED RETROTRANSPOSON"/>
    <property type="match status" value="1"/>
</dbReference>
<protein>
    <submittedName>
        <fullName evidence="2">Retrovirus-related Pol polyprotein from transposon TNT 1-94</fullName>
    </submittedName>
</protein>
<accession>A0A0V0XK87</accession>
<feature type="region of interest" description="Disordered" evidence="1">
    <location>
        <begin position="81"/>
        <end position="101"/>
    </location>
</feature>
<gene>
    <name evidence="2" type="ORF">T4E_9311</name>
</gene>
<dbReference type="AlphaFoldDB" id="A0A0V0XK87"/>
<organism evidence="2 3">
    <name type="scientific">Trichinella pseudospiralis</name>
    <name type="common">Parasitic roundworm</name>
    <dbReference type="NCBI Taxonomy" id="6337"/>
    <lineage>
        <taxon>Eukaryota</taxon>
        <taxon>Metazoa</taxon>
        <taxon>Ecdysozoa</taxon>
        <taxon>Nematoda</taxon>
        <taxon>Enoplea</taxon>
        <taxon>Dorylaimia</taxon>
        <taxon>Trichinellida</taxon>
        <taxon>Trichinellidae</taxon>
        <taxon>Trichinella</taxon>
    </lineage>
</organism>